<dbReference type="EMBL" id="VFIA01000032">
    <property type="protein sequence ID" value="MBC3793870.1"/>
    <property type="molecule type" value="Genomic_DNA"/>
</dbReference>
<feature type="signal peptide" evidence="1">
    <location>
        <begin position="1"/>
        <end position="22"/>
    </location>
</feature>
<dbReference type="InterPro" id="IPR010496">
    <property type="entry name" value="AL/BT2_dom"/>
</dbReference>
<reference evidence="3 4" key="1">
    <citation type="submission" date="2019-06" db="EMBL/GenBank/DDBJ databases">
        <title>Spirosoma utsteinense sp. nov. isolated from Antarctic ice-free soils.</title>
        <authorList>
            <person name="Tahon G."/>
        </authorList>
    </citation>
    <scope>NUCLEOTIDE SEQUENCE [LARGE SCALE GENOMIC DNA]</scope>
    <source>
        <strain evidence="3 4">LMG 31447</strain>
    </source>
</reference>
<organism evidence="3 4">
    <name type="scientific">Spirosoma utsteinense</name>
    <dbReference type="NCBI Taxonomy" id="2585773"/>
    <lineage>
        <taxon>Bacteria</taxon>
        <taxon>Pseudomonadati</taxon>
        <taxon>Bacteroidota</taxon>
        <taxon>Cytophagia</taxon>
        <taxon>Cytophagales</taxon>
        <taxon>Cytophagaceae</taxon>
        <taxon>Spirosoma</taxon>
    </lineage>
</organism>
<protein>
    <recommendedName>
        <fullName evidence="2">3-keto-alpha-glucoside-1,2-lyase/3-keto-2-hydroxy-glucal hydratase domain-containing protein</fullName>
    </recommendedName>
</protein>
<sequence>MIRHPFLSITLLVCFAGSLLQAQPLNTLSAQEKKDHWSLLFNGRDVTGWHTYGGKGVGSAWQIEQGALHLSVPNRAGNKAVNGGDLVTDATFSGDFEFKADWKVDRLTNSGIFFFVQETPAYKNVYDTGLELQVLDNAIYEGANENKHRAGDFFSVANARVREVNPVGSWNQLHVIMKKNQLTVTMNGFTIHEHDLSSADWKQRLAGSKLKDAPVGKGQFKGRFGLQDWGSPVWFRNVKFRQL</sequence>
<proteinExistence type="predicted"/>
<keyword evidence="4" id="KW-1185">Reference proteome</keyword>
<name>A0ABR6WCZ9_9BACT</name>
<evidence type="ECO:0000259" key="2">
    <source>
        <dbReference type="Pfam" id="PF06439"/>
    </source>
</evidence>
<feature type="chain" id="PRO_5045046162" description="3-keto-alpha-glucoside-1,2-lyase/3-keto-2-hydroxy-glucal hydratase domain-containing protein" evidence="1">
    <location>
        <begin position="23"/>
        <end position="243"/>
    </location>
</feature>
<dbReference type="Pfam" id="PF06439">
    <property type="entry name" value="3keto-disac_hyd"/>
    <property type="match status" value="1"/>
</dbReference>
<dbReference type="Proteomes" id="UP000700732">
    <property type="component" value="Unassembled WGS sequence"/>
</dbReference>
<feature type="domain" description="3-keto-alpha-glucoside-1,2-lyase/3-keto-2-hydroxy-glucal hydratase" evidence="2">
    <location>
        <begin position="37"/>
        <end position="241"/>
    </location>
</feature>
<gene>
    <name evidence="3" type="ORF">FH603_4393</name>
</gene>
<dbReference type="RefSeq" id="WP_186739720.1">
    <property type="nucleotide sequence ID" value="NZ_VFIA01000032.1"/>
</dbReference>
<accession>A0ABR6WCZ9</accession>
<keyword evidence="1" id="KW-0732">Signal</keyword>
<evidence type="ECO:0000313" key="3">
    <source>
        <dbReference type="EMBL" id="MBC3793870.1"/>
    </source>
</evidence>
<comment type="caution">
    <text evidence="3">The sequence shown here is derived from an EMBL/GenBank/DDBJ whole genome shotgun (WGS) entry which is preliminary data.</text>
</comment>
<evidence type="ECO:0000313" key="4">
    <source>
        <dbReference type="Proteomes" id="UP000700732"/>
    </source>
</evidence>
<dbReference type="Gene3D" id="2.60.120.560">
    <property type="entry name" value="Exo-inulinase, domain 1"/>
    <property type="match status" value="1"/>
</dbReference>
<evidence type="ECO:0000256" key="1">
    <source>
        <dbReference type="SAM" id="SignalP"/>
    </source>
</evidence>